<evidence type="ECO:0000313" key="3">
    <source>
        <dbReference type="Proteomes" id="UP000199170"/>
    </source>
</evidence>
<feature type="transmembrane region" description="Helical" evidence="1">
    <location>
        <begin position="103"/>
        <end position="129"/>
    </location>
</feature>
<keyword evidence="1" id="KW-0812">Transmembrane</keyword>
<gene>
    <name evidence="2" type="ORF">SAMN04487946_10757</name>
</gene>
<reference evidence="3" key="1">
    <citation type="submission" date="2016-10" db="EMBL/GenBank/DDBJ databases">
        <authorList>
            <person name="Varghese N."/>
            <person name="Submissions S."/>
        </authorList>
    </citation>
    <scope>NUCLEOTIDE SEQUENCE [LARGE SCALE GENOMIC DNA]</scope>
    <source>
        <strain evidence="3">CGMCC 1.10118</strain>
    </source>
</reference>
<evidence type="ECO:0000256" key="1">
    <source>
        <dbReference type="SAM" id="Phobius"/>
    </source>
</evidence>
<dbReference type="EMBL" id="FNPB01000007">
    <property type="protein sequence ID" value="SDY14387.1"/>
    <property type="molecule type" value="Genomic_DNA"/>
</dbReference>
<keyword evidence="3" id="KW-1185">Reference proteome</keyword>
<dbReference type="RefSeq" id="WP_089767378.1">
    <property type="nucleotide sequence ID" value="NZ_FNPB01000007.1"/>
</dbReference>
<sequence>MVPGLVGESPEWLPRFEVFGVLAANAVPLVGVGALGWQPTTLILLYWVEFSVVLLAAVARATFAGRPSELDDDPLVLGALARRSLHVTVPRTDIGIRISSVPVLLIATPLLALLWFAVSGVTVGVVGVAEPEQPEWLLGLAVLTIVVAEAGRTGFEYFYQRAYREHSAQTALQGVLFRGGALFLVGICVVVVAAPADASASSTIRNPGTVGVPLLLGIVGLKTALDLVDQYADRLEAYDEATNVSLGVAYDPPTDREVDDNVSEDAACVRPTLLGRLFGGITGLVRHPNAAVVGVFIGLIALLFATGRVWSVAVPLAAAAVMVPFGLSSADHWLRYAGVEYRVDGDAIVAYDRLFRQPLWRVEPWDERSLRVEHDWLDGRLGTETVVVELDDDTLRLPHLEDPETVLAMFDRRPDRPAG</sequence>
<feature type="transmembrane region" description="Helical" evidence="1">
    <location>
        <begin position="290"/>
        <end position="310"/>
    </location>
</feature>
<evidence type="ECO:0000313" key="2">
    <source>
        <dbReference type="EMBL" id="SDY14387.1"/>
    </source>
</evidence>
<keyword evidence="1" id="KW-0472">Membrane</keyword>
<feature type="transmembrane region" description="Helical" evidence="1">
    <location>
        <begin position="44"/>
        <end position="63"/>
    </location>
</feature>
<dbReference type="Pfam" id="PF20108">
    <property type="entry name" value="DUF6498"/>
    <property type="match status" value="1"/>
</dbReference>
<organism evidence="2 3">
    <name type="scientific">Halobellus clavatus</name>
    <dbReference type="NCBI Taxonomy" id="660517"/>
    <lineage>
        <taxon>Archaea</taxon>
        <taxon>Methanobacteriati</taxon>
        <taxon>Methanobacteriota</taxon>
        <taxon>Stenosarchaea group</taxon>
        <taxon>Halobacteria</taxon>
        <taxon>Halobacteriales</taxon>
        <taxon>Haloferacaceae</taxon>
        <taxon>Halobellus</taxon>
    </lineage>
</organism>
<dbReference type="OrthoDB" id="291595at2157"/>
<feature type="transmembrane region" description="Helical" evidence="1">
    <location>
        <begin position="136"/>
        <end position="155"/>
    </location>
</feature>
<dbReference type="Proteomes" id="UP000199170">
    <property type="component" value="Unassembled WGS sequence"/>
</dbReference>
<feature type="transmembrane region" description="Helical" evidence="1">
    <location>
        <begin position="175"/>
        <end position="196"/>
    </location>
</feature>
<proteinExistence type="predicted"/>
<name>A0A1H3HG06_9EURY</name>
<dbReference type="AlphaFoldDB" id="A0A1H3HG06"/>
<feature type="transmembrane region" description="Helical" evidence="1">
    <location>
        <begin position="18"/>
        <end position="37"/>
    </location>
</feature>
<dbReference type="InterPro" id="IPR045466">
    <property type="entry name" value="DUF6498"/>
</dbReference>
<keyword evidence="1" id="KW-1133">Transmembrane helix</keyword>
<accession>A0A1H3HG06</accession>
<protein>
    <submittedName>
        <fullName evidence="2">Uncharacterized protein</fullName>
    </submittedName>
</protein>